<keyword evidence="8" id="KW-1185">Reference proteome</keyword>
<keyword evidence="4 6" id="KW-1133">Transmembrane helix</keyword>
<dbReference type="GO" id="GO:0007267">
    <property type="term" value="P:cell-cell signaling"/>
    <property type="evidence" value="ECO:0007669"/>
    <property type="project" value="TreeGrafter"/>
</dbReference>
<dbReference type="GO" id="GO:0005243">
    <property type="term" value="F:gap junction channel activity"/>
    <property type="evidence" value="ECO:0007669"/>
    <property type="project" value="TreeGrafter"/>
</dbReference>
<dbReference type="InterPro" id="IPR000500">
    <property type="entry name" value="Connexin"/>
</dbReference>
<accession>A0A2D0S7Y4</accession>
<dbReference type="RefSeq" id="XP_017338546.1">
    <property type="nucleotide sequence ID" value="XM_017483057.3"/>
</dbReference>
<evidence type="ECO:0000313" key="9">
    <source>
        <dbReference type="RefSeq" id="XP_017338546.1"/>
    </source>
</evidence>
<keyword evidence="2" id="KW-1003">Cell membrane</keyword>
<evidence type="ECO:0000256" key="4">
    <source>
        <dbReference type="ARBA" id="ARBA00022989"/>
    </source>
</evidence>
<dbReference type="InterPro" id="IPR038359">
    <property type="entry name" value="Connexin_N_sf"/>
</dbReference>
<evidence type="ECO:0000313" key="11">
    <source>
        <dbReference type="RefSeq" id="XP_053541376.1"/>
    </source>
</evidence>
<evidence type="ECO:0000256" key="3">
    <source>
        <dbReference type="ARBA" id="ARBA00022692"/>
    </source>
</evidence>
<dbReference type="Gene3D" id="1.20.1440.80">
    <property type="entry name" value="Gap junction channel protein cysteine-rich domain"/>
    <property type="match status" value="1"/>
</dbReference>
<keyword evidence="3 6" id="KW-0812">Transmembrane</keyword>
<feature type="transmembrane region" description="Helical" evidence="6">
    <location>
        <begin position="27"/>
        <end position="47"/>
    </location>
</feature>
<dbReference type="Proteomes" id="UP000221080">
    <property type="component" value="Chromosome 13"/>
</dbReference>
<reference evidence="8" key="1">
    <citation type="journal article" date="2016" name="Nat. Commun.">
        <title>The channel catfish genome sequence provides insights into the evolution of scale formation in teleosts.</title>
        <authorList>
            <person name="Liu Z."/>
            <person name="Liu S."/>
            <person name="Yao J."/>
            <person name="Bao L."/>
            <person name="Zhang J."/>
            <person name="Li Y."/>
            <person name="Jiang C."/>
            <person name="Sun L."/>
            <person name="Wang R."/>
            <person name="Zhang Y."/>
            <person name="Zhou T."/>
            <person name="Zeng Q."/>
            <person name="Fu Q."/>
            <person name="Gao S."/>
            <person name="Li N."/>
            <person name="Koren S."/>
            <person name="Jiang Y."/>
            <person name="Zimin A."/>
            <person name="Xu P."/>
            <person name="Phillippy A.M."/>
            <person name="Geng X."/>
            <person name="Song L."/>
            <person name="Sun F."/>
            <person name="Li C."/>
            <person name="Wang X."/>
            <person name="Chen A."/>
            <person name="Jin Y."/>
            <person name="Yuan Z."/>
            <person name="Yang Y."/>
            <person name="Tan S."/>
            <person name="Peatman E."/>
            <person name="Lu J."/>
            <person name="Qin Z."/>
            <person name="Dunham R."/>
            <person name="Li Z."/>
            <person name="Sonstegard T."/>
            <person name="Feng J."/>
            <person name="Danzmann R.G."/>
            <person name="Schroeder S."/>
            <person name="Scheffler B."/>
            <person name="Duke M.V."/>
            <person name="Ballard L."/>
            <person name="Kucuktas H."/>
            <person name="Kaltenboeck L."/>
            <person name="Liu H."/>
            <person name="Armbruster J."/>
            <person name="Xie Y."/>
            <person name="Kirby M.L."/>
            <person name="Tian Y."/>
            <person name="Flanagan M.E."/>
            <person name="Mu W."/>
            <person name="Waldbieser G.C."/>
        </authorList>
    </citation>
    <scope>NUCLEOTIDE SEQUENCE [LARGE SCALE GENOMIC DNA]</scope>
    <source>
        <strain evidence="8">SDA103</strain>
    </source>
</reference>
<dbReference type="RefSeq" id="XP_017338548.1">
    <property type="nucleotide sequence ID" value="XM_017483059.3"/>
</dbReference>
<dbReference type="STRING" id="7998.ENSIPUP00000026696"/>
<protein>
    <submittedName>
        <fullName evidence="9 10">Gap junction beta-3 protein</fullName>
    </submittedName>
</protein>
<evidence type="ECO:0000313" key="10">
    <source>
        <dbReference type="RefSeq" id="XP_017338548.1"/>
    </source>
</evidence>
<feature type="transmembrane region" description="Helical" evidence="6">
    <location>
        <begin position="209"/>
        <end position="231"/>
    </location>
</feature>
<dbReference type="KEGG" id="ipu:108273669"/>
<dbReference type="PANTHER" id="PTHR11984">
    <property type="entry name" value="CONNEXIN"/>
    <property type="match status" value="1"/>
</dbReference>
<dbReference type="InterPro" id="IPR013092">
    <property type="entry name" value="Connexin_N"/>
</dbReference>
<evidence type="ECO:0000256" key="1">
    <source>
        <dbReference type="ARBA" id="ARBA00004651"/>
    </source>
</evidence>
<organism evidence="8 9">
    <name type="scientific">Ictalurus punctatus</name>
    <name type="common">Channel catfish</name>
    <name type="synonym">Silurus punctatus</name>
    <dbReference type="NCBI Taxonomy" id="7998"/>
    <lineage>
        <taxon>Eukaryota</taxon>
        <taxon>Metazoa</taxon>
        <taxon>Chordata</taxon>
        <taxon>Craniata</taxon>
        <taxon>Vertebrata</taxon>
        <taxon>Euteleostomi</taxon>
        <taxon>Actinopterygii</taxon>
        <taxon>Neopterygii</taxon>
        <taxon>Teleostei</taxon>
        <taxon>Ostariophysi</taxon>
        <taxon>Siluriformes</taxon>
        <taxon>Ictaluridae</taxon>
        <taxon>Ictalurus</taxon>
    </lineage>
</organism>
<evidence type="ECO:0000256" key="2">
    <source>
        <dbReference type="ARBA" id="ARBA00022475"/>
    </source>
</evidence>
<dbReference type="OrthoDB" id="9045030at2759"/>
<sequence length="255" mass="28810">MAAIVTGLIPILRTAVDATTTYKGRTVWFGFLCIRLMTLFVAEMPWFKLDSDFSCNVTKDSVCTKACFNQHFDKPVVMAWNYIFVLLILSVLLMELFTAHVHSVFQKRSSKEKNGVELESLGELKSASDPGNNTSGAMILDMHGSRNAVLFYLFSVMLRILVEFWFVYVLLYWNLPKLNKKVINCKSIVKGCPEQECLVRSTAEKCMSIYALVSISILVIISSCVFCVYFIGHYLCNCCSKGPHNVESHGCQSRF</sequence>
<dbReference type="AlphaFoldDB" id="A0A2D0S7Y4"/>
<evidence type="ECO:0000259" key="7">
    <source>
        <dbReference type="Pfam" id="PF00029"/>
    </source>
</evidence>
<dbReference type="RefSeq" id="XP_053541376.1">
    <property type="nucleotide sequence ID" value="XM_053685401.1"/>
</dbReference>
<gene>
    <name evidence="9 10 11" type="primary">LOC108273669</name>
</gene>
<dbReference type="GeneID" id="108273669"/>
<evidence type="ECO:0000256" key="5">
    <source>
        <dbReference type="ARBA" id="ARBA00023136"/>
    </source>
</evidence>
<dbReference type="Pfam" id="PF00029">
    <property type="entry name" value="Connexin"/>
    <property type="match status" value="1"/>
</dbReference>
<feature type="transmembrane region" description="Helical" evidence="6">
    <location>
        <begin position="149"/>
        <end position="173"/>
    </location>
</feature>
<evidence type="ECO:0000313" key="8">
    <source>
        <dbReference type="Proteomes" id="UP000221080"/>
    </source>
</evidence>
<reference evidence="9 10" key="2">
    <citation type="submission" date="2025-04" db="UniProtKB">
        <authorList>
            <consortium name="RefSeq"/>
        </authorList>
    </citation>
    <scope>IDENTIFICATION</scope>
    <source>
        <tissue evidence="9 10">Blood</tissue>
    </source>
</reference>
<comment type="subcellular location">
    <subcellularLocation>
        <location evidence="1">Cell membrane</location>
        <topology evidence="1">Multi-pass membrane protein</topology>
    </subcellularLocation>
</comment>
<dbReference type="GeneTree" id="ENSGT00600000085580"/>
<dbReference type="OMA" id="CRSLWFG"/>
<proteinExistence type="predicted"/>
<dbReference type="GO" id="GO:0005922">
    <property type="term" value="C:connexin complex"/>
    <property type="evidence" value="ECO:0007669"/>
    <property type="project" value="InterPro"/>
</dbReference>
<feature type="transmembrane region" description="Helical" evidence="6">
    <location>
        <begin position="79"/>
        <end position="101"/>
    </location>
</feature>
<feature type="domain" description="Connexin N-terminal" evidence="7">
    <location>
        <begin position="14"/>
        <end position="231"/>
    </location>
</feature>
<name>A0A2D0S7Y4_ICTPU</name>
<evidence type="ECO:0000256" key="6">
    <source>
        <dbReference type="SAM" id="Phobius"/>
    </source>
</evidence>
<keyword evidence="5 6" id="KW-0472">Membrane</keyword>
<dbReference type="PANTHER" id="PTHR11984:SF20">
    <property type="entry name" value="GAP JUNCTION BETA-1 PROTEIN"/>
    <property type="match status" value="1"/>
</dbReference>